<feature type="compositionally biased region" description="Polar residues" evidence="1">
    <location>
        <begin position="21"/>
        <end position="50"/>
    </location>
</feature>
<dbReference type="AlphaFoldDB" id="A0A4P7MVM8"/>
<evidence type="ECO:0000313" key="3">
    <source>
        <dbReference type="Proteomes" id="UP000294847"/>
    </source>
</evidence>
<sequence length="80" mass="8114">MSSATKVDAGWLLGPVRQDDGQATSTSSAVDGQASSREQQQGAKVSSTTSSSLVNAVVLLCLQRGLIETSAKLSMPSSGS</sequence>
<organism evidence="2 3">
    <name type="scientific">Pyricularia oryzae</name>
    <name type="common">Rice blast fungus</name>
    <name type="synonym">Magnaporthe oryzae</name>
    <dbReference type="NCBI Taxonomy" id="318829"/>
    <lineage>
        <taxon>Eukaryota</taxon>
        <taxon>Fungi</taxon>
        <taxon>Dikarya</taxon>
        <taxon>Ascomycota</taxon>
        <taxon>Pezizomycotina</taxon>
        <taxon>Sordariomycetes</taxon>
        <taxon>Sordariomycetidae</taxon>
        <taxon>Magnaporthales</taxon>
        <taxon>Pyriculariaceae</taxon>
        <taxon>Pyricularia</taxon>
    </lineage>
</organism>
<feature type="region of interest" description="Disordered" evidence="1">
    <location>
        <begin position="1"/>
        <end position="50"/>
    </location>
</feature>
<accession>A0A4P7MVM8</accession>
<name>A0A4P7MVM8_PYROR</name>
<evidence type="ECO:0000256" key="1">
    <source>
        <dbReference type="SAM" id="MobiDB-lite"/>
    </source>
</evidence>
<gene>
    <name evidence="2" type="ORF">PoMZ_09882</name>
</gene>
<protein>
    <submittedName>
        <fullName evidence="2">Uncharacterized protein</fullName>
    </submittedName>
</protein>
<evidence type="ECO:0000313" key="2">
    <source>
        <dbReference type="EMBL" id="QBZ54187.1"/>
    </source>
</evidence>
<proteinExistence type="predicted"/>
<dbReference type="Proteomes" id="UP000294847">
    <property type="component" value="Chromosome 1"/>
</dbReference>
<dbReference type="EMBL" id="CP034204">
    <property type="protein sequence ID" value="QBZ54187.1"/>
    <property type="molecule type" value="Genomic_DNA"/>
</dbReference>
<reference evidence="2 3" key="1">
    <citation type="journal article" date="2019" name="Mol. Biol. Evol.">
        <title>Blast fungal genomes show frequent chromosomal changes, gene gains and losses, and effector gene turnover.</title>
        <authorList>
            <person name="Gomez Luciano L.B."/>
            <person name="Jason Tsai I."/>
            <person name="Chuma I."/>
            <person name="Tosa Y."/>
            <person name="Chen Y.H."/>
            <person name="Li J.Y."/>
            <person name="Li M.Y."/>
            <person name="Jade Lu M.Y."/>
            <person name="Nakayashiki H."/>
            <person name="Li W.H."/>
        </authorList>
    </citation>
    <scope>NUCLEOTIDE SEQUENCE [LARGE SCALE GENOMIC DNA]</scope>
    <source>
        <strain evidence="2">MZ5-1-6</strain>
    </source>
</reference>